<name>A0A2T6C247_9RHOB</name>
<dbReference type="SUPFAM" id="SSF53822">
    <property type="entry name" value="Periplasmic binding protein-like I"/>
    <property type="match status" value="1"/>
</dbReference>
<feature type="domain" description="Leucine-binding protein" evidence="4">
    <location>
        <begin position="33"/>
        <end position="380"/>
    </location>
</feature>
<evidence type="ECO:0000259" key="4">
    <source>
        <dbReference type="Pfam" id="PF13458"/>
    </source>
</evidence>
<dbReference type="Proteomes" id="UP000244092">
    <property type="component" value="Unassembled WGS sequence"/>
</dbReference>
<dbReference type="CDD" id="cd06343">
    <property type="entry name" value="PBP1_ABC_ligand_binding-like"/>
    <property type="match status" value="1"/>
</dbReference>
<dbReference type="InterPro" id="IPR028081">
    <property type="entry name" value="Leu-bd"/>
</dbReference>
<evidence type="ECO:0000256" key="1">
    <source>
        <dbReference type="ARBA" id="ARBA00010062"/>
    </source>
</evidence>
<dbReference type="AlphaFoldDB" id="A0A2T6C247"/>
<keyword evidence="2 3" id="KW-0732">Signal</keyword>
<evidence type="ECO:0000313" key="5">
    <source>
        <dbReference type="EMBL" id="PTX62404.1"/>
    </source>
</evidence>
<reference evidence="5 6" key="1">
    <citation type="submission" date="2018-04" db="EMBL/GenBank/DDBJ databases">
        <title>Genomic Encyclopedia of Archaeal and Bacterial Type Strains, Phase II (KMG-II): from individual species to whole genera.</title>
        <authorList>
            <person name="Goeker M."/>
        </authorList>
    </citation>
    <scope>NUCLEOTIDE SEQUENCE [LARGE SCALE GENOMIC DNA]</scope>
    <source>
        <strain evidence="5 6">DSM 12244</strain>
    </source>
</reference>
<dbReference type="PANTHER" id="PTHR47235:SF1">
    <property type="entry name" value="BLR6548 PROTEIN"/>
    <property type="match status" value="1"/>
</dbReference>
<sequence>MKKLTTKIASAALVAAMAAAPAYAEQGITDTEVLIGSNNDLSGPFAAFGAPATKAAQLVFDEVNEAGGIHGRKIRFVVEDHAYQMPKAIQGMNKLINGDKVFAMLLSLGTPMNIAAFKLQDAKNVPNVSPLSAARQMAEPFSPLHYAGTATYYEQIRVGVKYLAEQKSVGNVCAMYLPTDFGKDIKEGAESISAETDGLTYVTETTHKPDDADFVGALQKLSAEGCEIVALALGVRQAITVSGTAKKLGLSGMSFINSSAGFHTVMAKVPGGVTEGMYAAAGWADLLSRMDKPEVQKFFARYTEATGEQLPGSGALLGHSAAETLVKALEAAGPDLDAKSFQMGMESLNYEDVVSGNTVTYSATDHQGADEVVISVIKDGNWMELARQ</sequence>
<dbReference type="Pfam" id="PF13458">
    <property type="entry name" value="Peripla_BP_6"/>
    <property type="match status" value="1"/>
</dbReference>
<organism evidence="5 6">
    <name type="scientific">Sulfitobacter mediterraneus</name>
    <dbReference type="NCBI Taxonomy" id="83219"/>
    <lineage>
        <taxon>Bacteria</taxon>
        <taxon>Pseudomonadati</taxon>
        <taxon>Pseudomonadota</taxon>
        <taxon>Alphaproteobacteria</taxon>
        <taxon>Rhodobacterales</taxon>
        <taxon>Roseobacteraceae</taxon>
        <taxon>Sulfitobacter</taxon>
    </lineage>
</organism>
<feature type="chain" id="PRO_5015619735" evidence="3">
    <location>
        <begin position="25"/>
        <end position="388"/>
    </location>
</feature>
<feature type="signal peptide" evidence="3">
    <location>
        <begin position="1"/>
        <end position="24"/>
    </location>
</feature>
<dbReference type="Gene3D" id="3.40.50.2300">
    <property type="match status" value="2"/>
</dbReference>
<dbReference type="InterPro" id="IPR028082">
    <property type="entry name" value="Peripla_BP_I"/>
</dbReference>
<evidence type="ECO:0000256" key="3">
    <source>
        <dbReference type="SAM" id="SignalP"/>
    </source>
</evidence>
<accession>A0A2T6C247</accession>
<dbReference type="PANTHER" id="PTHR47235">
    <property type="entry name" value="BLR6548 PROTEIN"/>
    <property type="match status" value="1"/>
</dbReference>
<evidence type="ECO:0000256" key="2">
    <source>
        <dbReference type="ARBA" id="ARBA00022729"/>
    </source>
</evidence>
<comment type="caution">
    <text evidence="5">The sequence shown here is derived from an EMBL/GenBank/DDBJ whole genome shotgun (WGS) entry which is preliminary data.</text>
</comment>
<gene>
    <name evidence="5" type="ORF">C8N31_11923</name>
</gene>
<comment type="similarity">
    <text evidence="1">Belongs to the leucine-binding protein family.</text>
</comment>
<dbReference type="RefSeq" id="WP_025049986.1">
    <property type="nucleotide sequence ID" value="NZ_QBKU01000019.1"/>
</dbReference>
<protein>
    <submittedName>
        <fullName evidence="5">Amino acid/amide ABC transporter substrate-binding protein (HAAT family)</fullName>
    </submittedName>
</protein>
<proteinExistence type="inferred from homology"/>
<evidence type="ECO:0000313" key="6">
    <source>
        <dbReference type="Proteomes" id="UP000244092"/>
    </source>
</evidence>
<dbReference type="EMBL" id="QBKU01000019">
    <property type="protein sequence ID" value="PTX62404.1"/>
    <property type="molecule type" value="Genomic_DNA"/>
</dbReference>
<dbReference type="OrthoDB" id="9802022at2"/>